<protein>
    <recommendedName>
        <fullName evidence="10">Thiamine pyrimidine synthase</fullName>
    </recommendedName>
</protein>
<dbReference type="PANTHER" id="PTHR31528:SF1">
    <property type="entry name" value="4-AMINO-5-HYDROXYMETHYL-2-METHYLPYRIMIDINE PHOSPHATE SYNTHASE THI11-RELATED"/>
    <property type="match status" value="1"/>
</dbReference>
<evidence type="ECO:0000256" key="1">
    <source>
        <dbReference type="ARBA" id="ARBA00003469"/>
    </source>
</evidence>
<feature type="signal peptide" evidence="12">
    <location>
        <begin position="1"/>
        <end position="22"/>
    </location>
</feature>
<keyword evidence="9" id="KW-0408">Iron</keyword>
<organism evidence="14 15">
    <name type="scientific">Patulibacter brassicae</name>
    <dbReference type="NCBI Taxonomy" id="1705717"/>
    <lineage>
        <taxon>Bacteria</taxon>
        <taxon>Bacillati</taxon>
        <taxon>Actinomycetota</taxon>
        <taxon>Thermoleophilia</taxon>
        <taxon>Solirubrobacterales</taxon>
        <taxon>Patulibacteraceae</taxon>
        <taxon>Patulibacter</taxon>
    </lineage>
</organism>
<dbReference type="RefSeq" id="WP_319954953.1">
    <property type="nucleotide sequence ID" value="NZ_JAXAVX010000008.1"/>
</dbReference>
<evidence type="ECO:0000313" key="14">
    <source>
        <dbReference type="EMBL" id="MDX8152797.1"/>
    </source>
</evidence>
<comment type="pathway">
    <text evidence="2">Cofactor biosynthesis; thiamine diphosphate biosynthesis.</text>
</comment>
<evidence type="ECO:0000259" key="13">
    <source>
        <dbReference type="Pfam" id="PF09084"/>
    </source>
</evidence>
<evidence type="ECO:0000256" key="8">
    <source>
        <dbReference type="ARBA" id="ARBA00022977"/>
    </source>
</evidence>
<sequence>MIRPLLLLASVALLAGCGGSGGDDPEATTTSAAAPPASLTLTLDFVPNAVHSGLYLAQQRGLFAREGVDLRIRVPGTGSDNVKALSTGRTDLAIMDIHDVALAQQEGARLVAVGALVQRPLASLVAAPDVARPRDLEGRRVGVTGLPSDDAAVDQIVRGDGGDPRRVRRVTIGFESVKSVLSGRVQAATAFWNAEGVALRIRRPRTRIFRLDEFGAPRYPELLLVTTPDALRRQRPVIERFLRAAAQGTQEAATASTAQSAAVVEALSAGAGEQAVDPQTAADQLAAVRPALLDPDGEALTIDRAAMRRWAAWETRVGITRRAPDVDALVWSGAPGR</sequence>
<evidence type="ECO:0000256" key="11">
    <source>
        <dbReference type="ARBA" id="ARBA00048179"/>
    </source>
</evidence>
<reference evidence="14 15" key="1">
    <citation type="submission" date="2023-11" db="EMBL/GenBank/DDBJ databases">
        <authorList>
            <person name="Xu M."/>
            <person name="Jiang T."/>
        </authorList>
    </citation>
    <scope>NUCLEOTIDE SEQUENCE [LARGE SCALE GENOMIC DNA]</scope>
    <source>
        <strain evidence="14 15">SD</strain>
    </source>
</reference>
<comment type="similarity">
    <text evidence="3">Belongs to the NMT1/THI5 family.</text>
</comment>
<evidence type="ECO:0000256" key="9">
    <source>
        <dbReference type="ARBA" id="ARBA00023004"/>
    </source>
</evidence>
<dbReference type="PANTHER" id="PTHR31528">
    <property type="entry name" value="4-AMINO-5-HYDROXYMETHYL-2-METHYLPYRIMIDINE PHOSPHATE SYNTHASE THI11-RELATED"/>
    <property type="match status" value="1"/>
</dbReference>
<evidence type="ECO:0000256" key="6">
    <source>
        <dbReference type="ARBA" id="ARBA00022723"/>
    </source>
</evidence>
<proteinExistence type="inferred from homology"/>
<dbReference type="SUPFAM" id="SSF53850">
    <property type="entry name" value="Periplasmic binding protein-like II"/>
    <property type="match status" value="1"/>
</dbReference>
<keyword evidence="7" id="KW-0663">Pyridoxal phosphate</keyword>
<keyword evidence="15" id="KW-1185">Reference proteome</keyword>
<evidence type="ECO:0000313" key="15">
    <source>
        <dbReference type="Proteomes" id="UP001277761"/>
    </source>
</evidence>
<comment type="function">
    <text evidence="1">Responsible for the formation of the pyrimidine heterocycle in the thiamine biosynthesis pathway. Catalyzes the formation of hydroxymethylpyrimidine phosphate (HMP-P) from histidine and pyridoxal phosphate (PLP). The protein uses PLP and the active site histidine to form HMP-P, generating an inactive enzyme. The enzyme can only undergo a single turnover, which suggests it is a suicide enzyme.</text>
</comment>
<keyword evidence="12" id="KW-0732">Signal</keyword>
<evidence type="ECO:0000256" key="7">
    <source>
        <dbReference type="ARBA" id="ARBA00022898"/>
    </source>
</evidence>
<comment type="catalytic activity">
    <reaction evidence="11">
        <text>N(6)-(pyridoxal phosphate)-L-lysyl-[4-amino-5-hydroxymethyl-2-methylpyrimidine phosphate synthase] + L-histidyl-[4-amino-5-hydroxymethyl-2-methylpyrimidine phosphate synthase] + 2 Fe(3+) + 4 H2O = L-lysyl-[4-amino-5-hydroxymethyl-2-methylpyrimidine phosphate synthase] + (2S)-2-amino-5-hydroxy-4-oxopentanoyl-[4-amino-5-hydroxymethyl-2-methylpyrimidine phosphate synthase] + 4-amino-2-methyl-5-(phosphooxymethyl)pyrimidine + 3-oxopropanoate + 2 Fe(2+) + 2 H(+)</text>
        <dbReference type="Rhea" id="RHEA:65756"/>
        <dbReference type="Rhea" id="RHEA-COMP:16892"/>
        <dbReference type="Rhea" id="RHEA-COMP:16893"/>
        <dbReference type="Rhea" id="RHEA-COMP:16894"/>
        <dbReference type="Rhea" id="RHEA-COMP:16895"/>
        <dbReference type="ChEBI" id="CHEBI:15377"/>
        <dbReference type="ChEBI" id="CHEBI:15378"/>
        <dbReference type="ChEBI" id="CHEBI:29033"/>
        <dbReference type="ChEBI" id="CHEBI:29034"/>
        <dbReference type="ChEBI" id="CHEBI:29969"/>
        <dbReference type="ChEBI" id="CHEBI:29979"/>
        <dbReference type="ChEBI" id="CHEBI:33190"/>
        <dbReference type="ChEBI" id="CHEBI:58354"/>
        <dbReference type="ChEBI" id="CHEBI:143915"/>
        <dbReference type="ChEBI" id="CHEBI:157692"/>
    </reaction>
    <physiologicalReaction direction="left-to-right" evidence="11">
        <dbReference type="Rhea" id="RHEA:65757"/>
    </physiologicalReaction>
</comment>
<comment type="subunit">
    <text evidence="4">Homodimer.</text>
</comment>
<dbReference type="EMBL" id="JAXAVX010000008">
    <property type="protein sequence ID" value="MDX8152797.1"/>
    <property type="molecule type" value="Genomic_DNA"/>
</dbReference>
<evidence type="ECO:0000256" key="5">
    <source>
        <dbReference type="ARBA" id="ARBA00022679"/>
    </source>
</evidence>
<keyword evidence="6" id="KW-0479">Metal-binding</keyword>
<dbReference type="InterPro" id="IPR015168">
    <property type="entry name" value="SsuA/THI5"/>
</dbReference>
<dbReference type="Pfam" id="PF09084">
    <property type="entry name" value="NMT1"/>
    <property type="match status" value="1"/>
</dbReference>
<comment type="caution">
    <text evidence="14">The sequence shown here is derived from an EMBL/GenBank/DDBJ whole genome shotgun (WGS) entry which is preliminary data.</text>
</comment>
<evidence type="ECO:0000256" key="4">
    <source>
        <dbReference type="ARBA" id="ARBA00011738"/>
    </source>
</evidence>
<accession>A0ABU4VLU3</accession>
<name>A0ABU4VLU3_9ACTN</name>
<evidence type="ECO:0000256" key="2">
    <source>
        <dbReference type="ARBA" id="ARBA00004948"/>
    </source>
</evidence>
<feature type="domain" description="SsuA/THI5-like" evidence="13">
    <location>
        <begin position="48"/>
        <end position="253"/>
    </location>
</feature>
<gene>
    <name evidence="14" type="ORF">SK069_14445</name>
</gene>
<evidence type="ECO:0000256" key="10">
    <source>
        <dbReference type="ARBA" id="ARBA00033171"/>
    </source>
</evidence>
<dbReference type="InterPro" id="IPR027939">
    <property type="entry name" value="NMT1/THI5"/>
</dbReference>
<evidence type="ECO:0000256" key="3">
    <source>
        <dbReference type="ARBA" id="ARBA00009406"/>
    </source>
</evidence>
<feature type="chain" id="PRO_5046590371" description="Thiamine pyrimidine synthase" evidence="12">
    <location>
        <begin position="23"/>
        <end position="337"/>
    </location>
</feature>
<dbReference type="Gene3D" id="3.40.190.10">
    <property type="entry name" value="Periplasmic binding protein-like II"/>
    <property type="match status" value="2"/>
</dbReference>
<dbReference type="Proteomes" id="UP001277761">
    <property type="component" value="Unassembled WGS sequence"/>
</dbReference>
<keyword evidence="8" id="KW-0784">Thiamine biosynthesis</keyword>
<dbReference type="PROSITE" id="PS51257">
    <property type="entry name" value="PROKAR_LIPOPROTEIN"/>
    <property type="match status" value="1"/>
</dbReference>
<keyword evidence="5" id="KW-0808">Transferase</keyword>
<evidence type="ECO:0000256" key="12">
    <source>
        <dbReference type="SAM" id="SignalP"/>
    </source>
</evidence>